<dbReference type="Gene3D" id="3.40.50.2300">
    <property type="match status" value="1"/>
</dbReference>
<dbReference type="PROSITE" id="PS50110">
    <property type="entry name" value="RESPONSE_REGULATORY"/>
    <property type="match status" value="1"/>
</dbReference>
<dbReference type="EMBL" id="JBHRSX010000095">
    <property type="protein sequence ID" value="MFC3203549.1"/>
    <property type="molecule type" value="Genomic_DNA"/>
</dbReference>
<dbReference type="SUPFAM" id="SSF55073">
    <property type="entry name" value="Nucleotide cyclase"/>
    <property type="match status" value="1"/>
</dbReference>
<evidence type="ECO:0000256" key="2">
    <source>
        <dbReference type="PROSITE-ProRule" id="PRU00169"/>
    </source>
</evidence>
<dbReference type="GO" id="GO:0052621">
    <property type="term" value="F:diguanylate cyclase activity"/>
    <property type="evidence" value="ECO:0007669"/>
    <property type="project" value="UniProtKB-EC"/>
</dbReference>
<dbReference type="CDD" id="cd00156">
    <property type="entry name" value="REC"/>
    <property type="match status" value="1"/>
</dbReference>
<name>A0ABV7K3L2_9ALTE</name>
<reference evidence="5" key="1">
    <citation type="journal article" date="2019" name="Int. J. Syst. Evol. Microbiol.">
        <title>The Global Catalogue of Microorganisms (GCM) 10K type strain sequencing project: providing services to taxonomists for standard genome sequencing and annotation.</title>
        <authorList>
            <consortium name="The Broad Institute Genomics Platform"/>
            <consortium name="The Broad Institute Genome Sequencing Center for Infectious Disease"/>
            <person name="Wu L."/>
            <person name="Ma J."/>
        </authorList>
    </citation>
    <scope>NUCLEOTIDE SEQUENCE [LARGE SCALE GENOMIC DNA]</scope>
    <source>
        <strain evidence="5">KCTC 52449</strain>
    </source>
</reference>
<evidence type="ECO:0000259" key="3">
    <source>
        <dbReference type="PROSITE" id="PS50110"/>
    </source>
</evidence>
<dbReference type="EC" id="2.7.7.65" evidence="4"/>
<dbReference type="RefSeq" id="WP_277423848.1">
    <property type="nucleotide sequence ID" value="NZ_JBHRSX010000095.1"/>
</dbReference>
<dbReference type="InterPro" id="IPR029787">
    <property type="entry name" value="Nucleotide_cyclase"/>
</dbReference>
<dbReference type="InterPro" id="IPR001789">
    <property type="entry name" value="Sig_transdc_resp-reg_receiver"/>
</dbReference>
<comment type="caution">
    <text evidence="4">The sequence shown here is derived from an EMBL/GenBank/DDBJ whole genome shotgun (WGS) entry which is preliminary data.</text>
</comment>
<keyword evidence="1" id="KW-0597">Phosphoprotein</keyword>
<dbReference type="Pfam" id="PF00990">
    <property type="entry name" value="GGDEF"/>
    <property type="match status" value="1"/>
</dbReference>
<sequence>MHLIKHPLILVIDNKQSSRQLLLGVLEELGECASVINTDDALRFLGNNSVDLIVVTISPSDLTGIDFCKSIKQEYRFSNIPVIFVAPLLGPDTEHACWMAGGSDIITNPTAIDSLRIRIERLLQQQLSMQHVRKNSFYDSVSGLFTEEYFAQEVDELYQFVSSTGIPFSLVVIEVSGIALVQALSGFIKGNRVVQELASILLSIVIKPLNKCMCIKGSVFIISLPGVNKEAAKLYKLRAEKALASHMFSSESSLPLSLQFKFGIACSEGRTYKNVHEVLEDYLQHGSQQKAWQYLKR</sequence>
<dbReference type="SMART" id="SM00448">
    <property type="entry name" value="REC"/>
    <property type="match status" value="1"/>
</dbReference>
<accession>A0ABV7K3L2</accession>
<keyword evidence="4" id="KW-0808">Transferase</keyword>
<comment type="caution">
    <text evidence="2">Lacks conserved residue(s) required for the propagation of feature annotation.</text>
</comment>
<dbReference type="Gene3D" id="3.30.70.270">
    <property type="match status" value="1"/>
</dbReference>
<dbReference type="PANTHER" id="PTHR44591">
    <property type="entry name" value="STRESS RESPONSE REGULATOR PROTEIN 1"/>
    <property type="match status" value="1"/>
</dbReference>
<dbReference type="PANTHER" id="PTHR44591:SF3">
    <property type="entry name" value="RESPONSE REGULATORY DOMAIN-CONTAINING PROTEIN"/>
    <property type="match status" value="1"/>
</dbReference>
<dbReference type="Proteomes" id="UP001595477">
    <property type="component" value="Unassembled WGS sequence"/>
</dbReference>
<dbReference type="SMART" id="SM00267">
    <property type="entry name" value="GGDEF"/>
    <property type="match status" value="1"/>
</dbReference>
<dbReference type="InterPro" id="IPR050595">
    <property type="entry name" value="Bact_response_regulator"/>
</dbReference>
<evidence type="ECO:0000313" key="5">
    <source>
        <dbReference type="Proteomes" id="UP001595477"/>
    </source>
</evidence>
<feature type="domain" description="Response regulatory" evidence="3">
    <location>
        <begin position="8"/>
        <end position="123"/>
    </location>
</feature>
<evidence type="ECO:0000313" key="4">
    <source>
        <dbReference type="EMBL" id="MFC3203549.1"/>
    </source>
</evidence>
<keyword evidence="4" id="KW-0548">Nucleotidyltransferase</keyword>
<keyword evidence="5" id="KW-1185">Reference proteome</keyword>
<dbReference type="InterPro" id="IPR011006">
    <property type="entry name" value="CheY-like_superfamily"/>
</dbReference>
<gene>
    <name evidence="4" type="ORF">ACFOEW_17200</name>
</gene>
<organism evidence="4 5">
    <name type="scientific">Alteromonas oceani</name>
    <dbReference type="NCBI Taxonomy" id="2071609"/>
    <lineage>
        <taxon>Bacteria</taxon>
        <taxon>Pseudomonadati</taxon>
        <taxon>Pseudomonadota</taxon>
        <taxon>Gammaproteobacteria</taxon>
        <taxon>Alteromonadales</taxon>
        <taxon>Alteromonadaceae</taxon>
        <taxon>Alteromonas/Salinimonas group</taxon>
        <taxon>Alteromonas</taxon>
    </lineage>
</organism>
<dbReference type="SUPFAM" id="SSF52172">
    <property type="entry name" value="CheY-like"/>
    <property type="match status" value="1"/>
</dbReference>
<dbReference type="InterPro" id="IPR000160">
    <property type="entry name" value="GGDEF_dom"/>
</dbReference>
<evidence type="ECO:0000256" key="1">
    <source>
        <dbReference type="ARBA" id="ARBA00022553"/>
    </source>
</evidence>
<proteinExistence type="predicted"/>
<dbReference type="Pfam" id="PF00072">
    <property type="entry name" value="Response_reg"/>
    <property type="match status" value="1"/>
</dbReference>
<dbReference type="InterPro" id="IPR043128">
    <property type="entry name" value="Rev_trsase/Diguanyl_cyclase"/>
</dbReference>
<protein>
    <submittedName>
        <fullName evidence="4">Diguanylate cyclase domain-containing protein</fullName>
        <ecNumber evidence="4">2.7.7.65</ecNumber>
    </submittedName>
</protein>